<feature type="domain" description="Histidine kinase/HSP90-like ATPase" evidence="1">
    <location>
        <begin position="2"/>
        <end position="53"/>
    </location>
</feature>
<keyword evidence="3" id="KW-1185">Reference proteome</keyword>
<dbReference type="EMBL" id="JBCHKU010000022">
    <property type="protein sequence ID" value="MEM6249926.1"/>
    <property type="molecule type" value="Genomic_DNA"/>
</dbReference>
<dbReference type="RefSeq" id="WP_311906639.1">
    <property type="nucleotide sequence ID" value="NZ_JAUOEV010000023.1"/>
</dbReference>
<keyword evidence="2" id="KW-0547">Nucleotide-binding</keyword>
<accession>A0ABU9UUI8</accession>
<evidence type="ECO:0000313" key="2">
    <source>
        <dbReference type="EMBL" id="MEM6249926.1"/>
    </source>
</evidence>
<comment type="caution">
    <text evidence="2">The sequence shown here is derived from an EMBL/GenBank/DDBJ whole genome shotgun (WGS) entry which is preliminary data.</text>
</comment>
<dbReference type="GO" id="GO:0005524">
    <property type="term" value="F:ATP binding"/>
    <property type="evidence" value="ECO:0007669"/>
    <property type="project" value="UniProtKB-KW"/>
</dbReference>
<protein>
    <submittedName>
        <fullName evidence="2">ATP-binding protein</fullName>
    </submittedName>
</protein>
<dbReference type="InterPro" id="IPR003594">
    <property type="entry name" value="HATPase_dom"/>
</dbReference>
<gene>
    <name evidence="2" type="ORF">AAGS29_15095</name>
</gene>
<dbReference type="Pfam" id="PF02518">
    <property type="entry name" value="HATPase_c"/>
    <property type="match status" value="1"/>
</dbReference>
<evidence type="ECO:0000313" key="3">
    <source>
        <dbReference type="Proteomes" id="UP001489333"/>
    </source>
</evidence>
<name>A0ABU9UUI8_9GAMM</name>
<dbReference type="SUPFAM" id="SSF55874">
    <property type="entry name" value="ATPase domain of HSP90 chaperone/DNA topoisomerase II/histidine kinase"/>
    <property type="match status" value="1"/>
</dbReference>
<proteinExistence type="predicted"/>
<evidence type="ECO:0000259" key="1">
    <source>
        <dbReference type="Pfam" id="PF02518"/>
    </source>
</evidence>
<reference evidence="2 3" key="1">
    <citation type="submission" date="2024-04" db="EMBL/GenBank/DDBJ databases">
        <title>Novel Shewanella species isolated from Baltic Sea sediments.</title>
        <authorList>
            <person name="Martin-Rodriguez A.J."/>
            <person name="Fernandez-Juarez V."/>
            <person name="Valeriano V.D."/>
            <person name="Mihindukulasooriya I."/>
            <person name="Ceresnova L."/>
            <person name="Joffre E."/>
            <person name="Jensie-Markopoulos S."/>
            <person name="Moore E.R.B."/>
            <person name="Sjoling A."/>
        </authorList>
    </citation>
    <scope>NUCLEOTIDE SEQUENCE [LARGE SCALE GENOMIC DNA]</scope>
    <source>
        <strain evidence="2 3">VAX-SP0-0CM-1</strain>
    </source>
</reference>
<dbReference type="Gene3D" id="3.30.565.10">
    <property type="entry name" value="Histidine kinase-like ATPase, C-terminal domain"/>
    <property type="match status" value="1"/>
</dbReference>
<dbReference type="InterPro" id="IPR036890">
    <property type="entry name" value="HATPase_C_sf"/>
</dbReference>
<sequence length="58" mass="6395">MRQLRQEISNLLNNAAIHAFTPTDSGTITISAETESEDVIIYVTDNGKGVSKAFWARI</sequence>
<organism evidence="2 3">
    <name type="scientific">Shewanella vaxholmensis</name>
    <dbReference type="NCBI Taxonomy" id="3063535"/>
    <lineage>
        <taxon>Bacteria</taxon>
        <taxon>Pseudomonadati</taxon>
        <taxon>Pseudomonadota</taxon>
        <taxon>Gammaproteobacteria</taxon>
        <taxon>Alteromonadales</taxon>
        <taxon>Shewanellaceae</taxon>
        <taxon>Shewanella</taxon>
    </lineage>
</organism>
<keyword evidence="2" id="KW-0067">ATP-binding</keyword>
<dbReference type="Proteomes" id="UP001489333">
    <property type="component" value="Unassembled WGS sequence"/>
</dbReference>